<name>A0A6F8U425_9GAMM</name>
<dbReference type="CDD" id="cd00580">
    <property type="entry name" value="CHMI"/>
    <property type="match status" value="1"/>
</dbReference>
<evidence type="ECO:0000313" key="1">
    <source>
        <dbReference type="EMBL" id="BCB07670.1"/>
    </source>
</evidence>
<gene>
    <name evidence="1" type="ORF">HHSLTHF2_15600</name>
</gene>
<dbReference type="SUPFAM" id="SSF55331">
    <property type="entry name" value="Tautomerase/MIF"/>
    <property type="match status" value="1"/>
</dbReference>
<keyword evidence="1" id="KW-0413">Isomerase</keyword>
<organism evidence="1 2">
    <name type="scientific">Halomonas hydrothermalis</name>
    <dbReference type="NCBI Taxonomy" id="115561"/>
    <lineage>
        <taxon>Bacteria</taxon>
        <taxon>Pseudomonadati</taxon>
        <taxon>Pseudomonadota</taxon>
        <taxon>Gammaproteobacteria</taxon>
        <taxon>Oceanospirillales</taxon>
        <taxon>Halomonadaceae</taxon>
        <taxon>Halomonas</taxon>
    </lineage>
</organism>
<dbReference type="RefSeq" id="WP_172420630.1">
    <property type="nucleotide sequence ID" value="NZ_AP022843.1"/>
</dbReference>
<dbReference type="Pfam" id="PF02962">
    <property type="entry name" value="CHMI"/>
    <property type="match status" value="1"/>
</dbReference>
<dbReference type="InterPro" id="IPR014347">
    <property type="entry name" value="Tautomerase/MIF_sf"/>
</dbReference>
<dbReference type="AlphaFoldDB" id="A0A6F8U425"/>
<accession>A0A6F8U425</accession>
<dbReference type="GO" id="GO:0008704">
    <property type="term" value="F:5-carboxymethyl-2-hydroxymuconate delta-isomerase activity"/>
    <property type="evidence" value="ECO:0007669"/>
    <property type="project" value="InterPro"/>
</dbReference>
<sequence length="113" mass="12472">MPHCIIEHSASLDGELILPLVFSGAMTSALFDADGSDIKVRSIAYQSYMTGQARSDFVHVVLKILSGRTPDQKQMLSRSVLAQLQTLELPRCSLTVEVVDIERASYSKWVSES</sequence>
<dbReference type="EMBL" id="AP022843">
    <property type="protein sequence ID" value="BCB07670.1"/>
    <property type="molecule type" value="Genomic_DNA"/>
</dbReference>
<evidence type="ECO:0000313" key="2">
    <source>
        <dbReference type="Proteomes" id="UP000502259"/>
    </source>
</evidence>
<protein>
    <submittedName>
        <fullName evidence="1">5-carboxymethyl-2-hydroxymuconate isomerase</fullName>
    </submittedName>
</protein>
<dbReference type="PANTHER" id="PTHR37950">
    <property type="entry name" value="4-HYDROXYPHENYLACETATE CATABOLISM PROTEIN"/>
    <property type="match status" value="1"/>
</dbReference>
<reference evidence="1 2" key="1">
    <citation type="submission" date="2020-03" db="EMBL/GenBank/DDBJ databases">
        <title>Complete Genome Sequence of Halomonas hydrothermalis Strain Slthf2, Halophilic Bacterium Isolated from Deep-Sea Hydrothermal-Vent Environments.</title>
        <authorList>
            <person name="Takeyama N."/>
            <person name="Huang M."/>
            <person name="Sato K."/>
            <person name="Galipon J."/>
            <person name="Arakawa K."/>
        </authorList>
    </citation>
    <scope>NUCLEOTIDE SEQUENCE [LARGE SCALE GENOMIC DNA]</scope>
    <source>
        <strain evidence="1 2">Slthf2</strain>
    </source>
</reference>
<proteinExistence type="predicted"/>
<dbReference type="InterPro" id="IPR004220">
    <property type="entry name" value="5-COMe_2-OHmuconate_Isoase"/>
</dbReference>
<dbReference type="PANTHER" id="PTHR37950:SF1">
    <property type="entry name" value="4-HYDROXYPHENYLACETATE CATABOLISM PROTEIN"/>
    <property type="match status" value="1"/>
</dbReference>
<dbReference type="Gene3D" id="3.30.429.10">
    <property type="entry name" value="Macrophage Migration Inhibitory Factor"/>
    <property type="match status" value="1"/>
</dbReference>
<keyword evidence="2" id="KW-1185">Reference proteome</keyword>
<dbReference type="Proteomes" id="UP000502259">
    <property type="component" value="Chromosome"/>
</dbReference>